<keyword evidence="2" id="KW-0274">FAD</keyword>
<evidence type="ECO:0008006" key="8">
    <source>
        <dbReference type="Google" id="ProtNLM"/>
    </source>
</evidence>
<dbReference type="SUPFAM" id="SSF51905">
    <property type="entry name" value="FAD/NAD(P)-binding domain"/>
    <property type="match status" value="1"/>
</dbReference>
<organism evidence="6 7">
    <name type="scientific">Setomelanomma holmii</name>
    <dbReference type="NCBI Taxonomy" id="210430"/>
    <lineage>
        <taxon>Eukaryota</taxon>
        <taxon>Fungi</taxon>
        <taxon>Dikarya</taxon>
        <taxon>Ascomycota</taxon>
        <taxon>Pezizomycotina</taxon>
        <taxon>Dothideomycetes</taxon>
        <taxon>Pleosporomycetidae</taxon>
        <taxon>Pleosporales</taxon>
        <taxon>Pleosporineae</taxon>
        <taxon>Phaeosphaeriaceae</taxon>
        <taxon>Setomelanomma</taxon>
    </lineage>
</organism>
<dbReference type="Proteomes" id="UP000799777">
    <property type="component" value="Unassembled WGS sequence"/>
</dbReference>
<dbReference type="Gene3D" id="3.30.9.60">
    <property type="match status" value="1"/>
</dbReference>
<dbReference type="EMBL" id="ML978187">
    <property type="protein sequence ID" value="KAF2030738.1"/>
    <property type="molecule type" value="Genomic_DNA"/>
</dbReference>
<dbReference type="InterPro" id="IPR036188">
    <property type="entry name" value="FAD/NAD-bd_sf"/>
</dbReference>
<dbReference type="InterPro" id="IPR002938">
    <property type="entry name" value="FAD-bd"/>
</dbReference>
<keyword evidence="1" id="KW-0285">Flavoprotein</keyword>
<comment type="caution">
    <text evidence="6">The sequence shown here is derived from an EMBL/GenBank/DDBJ whole genome shotgun (WGS) entry which is preliminary data.</text>
</comment>
<dbReference type="InterPro" id="IPR053212">
    <property type="entry name" value="DHP_3-monooxygenase"/>
</dbReference>
<proteinExistence type="predicted"/>
<dbReference type="GO" id="GO:0071949">
    <property type="term" value="F:FAD binding"/>
    <property type="evidence" value="ECO:0007669"/>
    <property type="project" value="InterPro"/>
</dbReference>
<dbReference type="PANTHER" id="PTHR47469:SF2">
    <property type="entry name" value="OS06G0597600 PROTEIN"/>
    <property type="match status" value="1"/>
</dbReference>
<dbReference type="Pfam" id="PF01494">
    <property type="entry name" value="FAD_binding_3"/>
    <property type="match status" value="1"/>
</dbReference>
<keyword evidence="7" id="KW-1185">Reference proteome</keyword>
<feature type="domain" description="2,6-dihydroxypyridine 3-monooxygenase substrate binding" evidence="5">
    <location>
        <begin position="164"/>
        <end position="311"/>
    </location>
</feature>
<accession>A0A9P4LMB6</accession>
<dbReference type="SUPFAM" id="SSF54373">
    <property type="entry name" value="FAD-linked reductases, C-terminal domain"/>
    <property type="match status" value="1"/>
</dbReference>
<evidence type="ECO:0000256" key="3">
    <source>
        <dbReference type="ARBA" id="ARBA00023002"/>
    </source>
</evidence>
<evidence type="ECO:0000259" key="4">
    <source>
        <dbReference type="Pfam" id="PF01494"/>
    </source>
</evidence>
<dbReference type="Pfam" id="PF22607">
    <property type="entry name" value="FAD_binding-like"/>
    <property type="match status" value="1"/>
</dbReference>
<dbReference type="GO" id="GO:0016491">
    <property type="term" value="F:oxidoreductase activity"/>
    <property type="evidence" value="ECO:0007669"/>
    <property type="project" value="UniProtKB-KW"/>
</dbReference>
<name>A0A9P4LMB6_9PLEO</name>
<dbReference type="OrthoDB" id="16820at2759"/>
<evidence type="ECO:0000313" key="6">
    <source>
        <dbReference type="EMBL" id="KAF2030738.1"/>
    </source>
</evidence>
<evidence type="ECO:0000259" key="5">
    <source>
        <dbReference type="Pfam" id="PF22607"/>
    </source>
</evidence>
<protein>
    <recommendedName>
        <fullName evidence="8">FAD-binding domain-containing protein</fullName>
    </recommendedName>
</protein>
<dbReference type="PANTHER" id="PTHR47469">
    <property type="entry name" value="MONOOXYGENASE-LIKE"/>
    <property type="match status" value="1"/>
</dbReference>
<reference evidence="6" key="1">
    <citation type="journal article" date="2020" name="Stud. Mycol.">
        <title>101 Dothideomycetes genomes: a test case for predicting lifestyles and emergence of pathogens.</title>
        <authorList>
            <person name="Haridas S."/>
            <person name="Albert R."/>
            <person name="Binder M."/>
            <person name="Bloem J."/>
            <person name="Labutti K."/>
            <person name="Salamov A."/>
            <person name="Andreopoulos B."/>
            <person name="Baker S."/>
            <person name="Barry K."/>
            <person name="Bills G."/>
            <person name="Bluhm B."/>
            <person name="Cannon C."/>
            <person name="Castanera R."/>
            <person name="Culley D."/>
            <person name="Daum C."/>
            <person name="Ezra D."/>
            <person name="Gonzalez J."/>
            <person name="Henrissat B."/>
            <person name="Kuo A."/>
            <person name="Liang C."/>
            <person name="Lipzen A."/>
            <person name="Lutzoni F."/>
            <person name="Magnuson J."/>
            <person name="Mondo S."/>
            <person name="Nolan M."/>
            <person name="Ohm R."/>
            <person name="Pangilinan J."/>
            <person name="Park H.-J."/>
            <person name="Ramirez L."/>
            <person name="Alfaro M."/>
            <person name="Sun H."/>
            <person name="Tritt A."/>
            <person name="Yoshinaga Y."/>
            <person name="Zwiers L.-H."/>
            <person name="Turgeon B."/>
            <person name="Goodwin S."/>
            <person name="Spatafora J."/>
            <person name="Crous P."/>
            <person name="Grigoriev I."/>
        </authorList>
    </citation>
    <scope>NUCLEOTIDE SEQUENCE</scope>
    <source>
        <strain evidence="6">CBS 110217</strain>
    </source>
</reference>
<dbReference type="AlphaFoldDB" id="A0A9P4LMB6"/>
<evidence type="ECO:0000256" key="2">
    <source>
        <dbReference type="ARBA" id="ARBA00022827"/>
    </source>
</evidence>
<sequence>MTAIVLRTLNFSVHILERSSPTILQSQAAGIRAGPELHSFIETYVKDFDPDYALTAESFEIVSKNAEVEMTLPPQDPLRLTTWKCVYDMLLRALVREEGLGSAVYQTGKKVEGLERADEKVVVKFRDVESDEVQMLEADLVTAVDGAHSTVRKIVMEDMVQPKYAGYVTWRGRVPEGDVGPKTREAMKKRCVVMKGVDGGYMISWVSTSMIILDDLAYGARYYVPADPAANVGNKYEFVWIWYDPIPTDSTEFNATFTDVDGKEHFTTIPRGKIRSEVWQRVLDRKDAVSNPHFIELLERTKEPFVSAIRDLAGTRSIFYNGKVLLVGDAFALCQPHAGGSTSQAAYQALELKKALKGETTLPDWEQTCLRGAAAELQRSIGAAKFLFGGEIPKFIEKMVAKSEGQ</sequence>
<evidence type="ECO:0000313" key="7">
    <source>
        <dbReference type="Proteomes" id="UP000799777"/>
    </source>
</evidence>
<dbReference type="InterPro" id="IPR054707">
    <property type="entry name" value="DhpH_subs-bd"/>
</dbReference>
<evidence type="ECO:0000256" key="1">
    <source>
        <dbReference type="ARBA" id="ARBA00022630"/>
    </source>
</evidence>
<feature type="domain" description="FAD-binding" evidence="4">
    <location>
        <begin position="1"/>
        <end position="159"/>
    </location>
</feature>
<keyword evidence="3" id="KW-0560">Oxidoreductase</keyword>
<gene>
    <name evidence="6" type="ORF">EK21DRAFT_111611</name>
</gene>